<evidence type="ECO:0008006" key="6">
    <source>
        <dbReference type="Google" id="ProtNLM"/>
    </source>
</evidence>
<dbReference type="InterPro" id="IPR000305">
    <property type="entry name" value="GIY-YIG_endonuc"/>
</dbReference>
<name>A0A1G2HWJ3_9BACT</name>
<dbReference type="PANTHER" id="PTHR30562">
    <property type="entry name" value="UVRC/OXIDOREDUCTASE"/>
    <property type="match status" value="1"/>
</dbReference>
<dbReference type="InterPro" id="IPR036876">
    <property type="entry name" value="UVR_dom_sf"/>
</dbReference>
<dbReference type="InterPro" id="IPR001162">
    <property type="entry name" value="UvrC_RNase_H_dom"/>
</dbReference>
<sequence>MNKFKVIPKSQIDKLPKTAGVYLFYENKPTPNIKHPTPMYIGKAIHIKDRVKNHFQQPSYKDNLFIKKINKIGFINTDSEIEALILEANLIKKHQPRFNVVWRDDKNYFYVAIAQNRSKIPYIFITHQIGKSKIINHKSKITYIGPFVEGNALKKTLKYLRRIFPYYTSIKHPITDCTWCHLELCPGPNPNIKEYKNNIKKLVLILHGKRKIVLNKLKYEMQQLSKINKYEEALKIRDKMHSLEQVMAHVHLLETRDRRQETRDKRQGTSILDGKWLKTEKILREILSVKKPISKIECYDISNIQGKYATGSMAVFIDGKPDKSQYKKFKIKMKNEPNDIAMLKEVLMRRLAHSEWTYPEIMLIDGGIAQLNIAIKAKKEFLANLTIVKNTRKIKNIKIISIAKGRQELFTAASPKKADEPRSNFTKKFERESKPKIIPLKNLPQEVYNLIKYLDDEAHRFAISYHRFLRSKKTMGLNT</sequence>
<accession>A0A1G2HWJ3</accession>
<comment type="caution">
    <text evidence="4">The sequence shown here is derived from an EMBL/GenBank/DDBJ whole genome shotgun (WGS) entry which is preliminary data.</text>
</comment>
<dbReference type="Pfam" id="PF08459">
    <property type="entry name" value="UvrC_RNaseH_dom"/>
    <property type="match status" value="1"/>
</dbReference>
<dbReference type="GO" id="GO:0006289">
    <property type="term" value="P:nucleotide-excision repair"/>
    <property type="evidence" value="ECO:0007669"/>
    <property type="project" value="InterPro"/>
</dbReference>
<proteinExistence type="predicted"/>
<dbReference type="InterPro" id="IPR047296">
    <property type="entry name" value="GIY-YIG_UvrC_Cho"/>
</dbReference>
<feature type="domain" description="GIY-YIG" evidence="2">
    <location>
        <begin position="17"/>
        <end position="100"/>
    </location>
</feature>
<dbReference type="PROSITE" id="PS50164">
    <property type="entry name" value="GIY_YIG"/>
    <property type="match status" value="1"/>
</dbReference>
<dbReference type="STRING" id="1802205.A3C58_01205"/>
<dbReference type="SMART" id="SM00465">
    <property type="entry name" value="GIYc"/>
    <property type="match status" value="1"/>
</dbReference>
<dbReference type="Pfam" id="PF01541">
    <property type="entry name" value="GIY-YIG"/>
    <property type="match status" value="1"/>
</dbReference>
<dbReference type="PROSITE" id="PS50165">
    <property type="entry name" value="UVRC"/>
    <property type="match status" value="1"/>
</dbReference>
<dbReference type="SUPFAM" id="SSF46600">
    <property type="entry name" value="C-terminal UvrC-binding domain of UvrB"/>
    <property type="match status" value="1"/>
</dbReference>
<dbReference type="PROSITE" id="PS50151">
    <property type="entry name" value="UVR"/>
    <property type="match status" value="1"/>
</dbReference>
<feature type="domain" description="UVR" evidence="1">
    <location>
        <begin position="211"/>
        <end position="246"/>
    </location>
</feature>
<reference evidence="4 5" key="1">
    <citation type="journal article" date="2016" name="Nat. Commun.">
        <title>Thousands of microbial genomes shed light on interconnected biogeochemical processes in an aquifer system.</title>
        <authorList>
            <person name="Anantharaman K."/>
            <person name="Brown C.T."/>
            <person name="Hug L.A."/>
            <person name="Sharon I."/>
            <person name="Castelle C.J."/>
            <person name="Probst A.J."/>
            <person name="Thomas B.C."/>
            <person name="Singh A."/>
            <person name="Wilkins M.J."/>
            <person name="Karaoz U."/>
            <person name="Brodie E.L."/>
            <person name="Williams K.H."/>
            <person name="Hubbard S.S."/>
            <person name="Banfield J.F."/>
        </authorList>
    </citation>
    <scope>NUCLEOTIDE SEQUENCE [LARGE SCALE GENOMIC DNA]</scope>
</reference>
<dbReference type="CDD" id="cd10434">
    <property type="entry name" value="GIY-YIG_UvrC_Cho"/>
    <property type="match status" value="1"/>
</dbReference>
<feature type="domain" description="UvrC family homology region profile" evidence="3">
    <location>
        <begin position="251"/>
        <end position="374"/>
    </location>
</feature>
<evidence type="ECO:0000259" key="1">
    <source>
        <dbReference type="PROSITE" id="PS50151"/>
    </source>
</evidence>
<dbReference type="GO" id="GO:0009381">
    <property type="term" value="F:excinuclease ABC activity"/>
    <property type="evidence" value="ECO:0007669"/>
    <property type="project" value="InterPro"/>
</dbReference>
<dbReference type="AlphaFoldDB" id="A0A1G2HWJ3"/>
<dbReference type="Gene3D" id="3.30.420.340">
    <property type="entry name" value="UvrC, RNAse H endonuclease domain"/>
    <property type="match status" value="1"/>
</dbReference>
<gene>
    <name evidence="4" type="ORF">A3C58_01205</name>
</gene>
<dbReference type="InterPro" id="IPR035901">
    <property type="entry name" value="GIY-YIG_endonuc_sf"/>
</dbReference>
<dbReference type="EMBL" id="MHOR01000023">
    <property type="protein sequence ID" value="OGZ66845.1"/>
    <property type="molecule type" value="Genomic_DNA"/>
</dbReference>
<dbReference type="InterPro" id="IPR038476">
    <property type="entry name" value="UvrC_RNase_H_dom_sf"/>
</dbReference>
<dbReference type="PANTHER" id="PTHR30562:SF1">
    <property type="entry name" value="UVRABC SYSTEM PROTEIN C"/>
    <property type="match status" value="1"/>
</dbReference>
<organism evidence="4 5">
    <name type="scientific">Candidatus Staskawiczbacteria bacterium RIFCSPHIGHO2_02_FULL_34_10</name>
    <dbReference type="NCBI Taxonomy" id="1802205"/>
    <lineage>
        <taxon>Bacteria</taxon>
        <taxon>Candidatus Staskawicziibacteriota</taxon>
    </lineage>
</organism>
<dbReference type="Proteomes" id="UP000178380">
    <property type="component" value="Unassembled WGS sequence"/>
</dbReference>
<evidence type="ECO:0000259" key="2">
    <source>
        <dbReference type="PROSITE" id="PS50164"/>
    </source>
</evidence>
<dbReference type="Gene3D" id="3.40.1440.10">
    <property type="entry name" value="GIY-YIG endonuclease"/>
    <property type="match status" value="1"/>
</dbReference>
<dbReference type="InterPro" id="IPR050066">
    <property type="entry name" value="UvrABC_protein_C"/>
</dbReference>
<dbReference type="InterPro" id="IPR001943">
    <property type="entry name" value="UVR_dom"/>
</dbReference>
<protein>
    <recommendedName>
        <fullName evidence="6">Excinuclease ABC subunit C</fullName>
    </recommendedName>
</protein>
<dbReference type="SUPFAM" id="SSF82771">
    <property type="entry name" value="GIY-YIG endonuclease"/>
    <property type="match status" value="1"/>
</dbReference>
<evidence type="ECO:0000313" key="4">
    <source>
        <dbReference type="EMBL" id="OGZ66845.1"/>
    </source>
</evidence>
<evidence type="ECO:0000313" key="5">
    <source>
        <dbReference type="Proteomes" id="UP000178380"/>
    </source>
</evidence>
<dbReference type="Pfam" id="PF02151">
    <property type="entry name" value="UVR"/>
    <property type="match status" value="1"/>
</dbReference>
<dbReference type="GO" id="GO:0009380">
    <property type="term" value="C:excinuclease repair complex"/>
    <property type="evidence" value="ECO:0007669"/>
    <property type="project" value="TreeGrafter"/>
</dbReference>
<evidence type="ECO:0000259" key="3">
    <source>
        <dbReference type="PROSITE" id="PS50165"/>
    </source>
</evidence>